<dbReference type="Gene3D" id="4.10.410.60">
    <property type="match status" value="1"/>
</dbReference>
<dbReference type="HAMAP" id="MF_00514">
    <property type="entry name" value="Ribosomal_bL35"/>
    <property type="match status" value="1"/>
</dbReference>
<sequence>MDNKNNKKQDNAKLKTKSGAKKRFALTGTGKIKRKNAYKSHILTKKETKQKRNLTTTSYVAKVDEKSVQRQLAIK</sequence>
<dbReference type="SUPFAM" id="SSF143034">
    <property type="entry name" value="L35p-like"/>
    <property type="match status" value="1"/>
</dbReference>
<dbReference type="NCBIfam" id="TIGR00001">
    <property type="entry name" value="rpmI_bact"/>
    <property type="match status" value="1"/>
</dbReference>
<evidence type="ECO:0000256" key="4">
    <source>
        <dbReference type="ARBA" id="ARBA00071664"/>
    </source>
</evidence>
<comment type="similarity">
    <text evidence="1 5 6">Belongs to the bacterial ribosomal protein bL35 family.</text>
</comment>
<dbReference type="InterPro" id="IPR001706">
    <property type="entry name" value="Ribosomal_bL35"/>
</dbReference>
<dbReference type="PANTHER" id="PTHR33343:SF1">
    <property type="entry name" value="LARGE RIBOSOMAL SUBUNIT PROTEIN BL35M"/>
    <property type="match status" value="1"/>
</dbReference>
<dbReference type="PANTHER" id="PTHR33343">
    <property type="entry name" value="54S RIBOSOMAL PROTEIN BL35M"/>
    <property type="match status" value="1"/>
</dbReference>
<dbReference type="Proteomes" id="UP000276953">
    <property type="component" value="Unassembled WGS sequence"/>
</dbReference>
<evidence type="ECO:0000256" key="2">
    <source>
        <dbReference type="ARBA" id="ARBA00022980"/>
    </source>
</evidence>
<evidence type="ECO:0000256" key="5">
    <source>
        <dbReference type="HAMAP-Rule" id="MF_00514"/>
    </source>
</evidence>
<dbReference type="FunFam" id="4.10.410.60:FF:000001">
    <property type="entry name" value="50S ribosomal protein L35"/>
    <property type="match status" value="1"/>
</dbReference>
<dbReference type="InterPro" id="IPR037229">
    <property type="entry name" value="Ribosomal_bL35_sf"/>
</dbReference>
<feature type="compositionally biased region" description="Basic and acidic residues" evidence="7">
    <location>
        <begin position="1"/>
        <end position="13"/>
    </location>
</feature>
<organism evidence="8 9">
    <name type="scientific">Chryseobacterium arthrosphaerae</name>
    <dbReference type="NCBI Taxonomy" id="651561"/>
    <lineage>
        <taxon>Bacteria</taxon>
        <taxon>Pseudomonadati</taxon>
        <taxon>Bacteroidota</taxon>
        <taxon>Flavobacteriia</taxon>
        <taxon>Flavobacteriales</taxon>
        <taxon>Weeksellaceae</taxon>
        <taxon>Chryseobacterium group</taxon>
        <taxon>Chryseobacterium</taxon>
    </lineage>
</organism>
<dbReference type="GO" id="GO:0006412">
    <property type="term" value="P:translation"/>
    <property type="evidence" value="ECO:0007669"/>
    <property type="project" value="UniProtKB-UniRule"/>
</dbReference>
<feature type="region of interest" description="Disordered" evidence="7">
    <location>
        <begin position="1"/>
        <end position="20"/>
    </location>
</feature>
<name>A0A432DUV7_9FLAO</name>
<evidence type="ECO:0000256" key="7">
    <source>
        <dbReference type="SAM" id="MobiDB-lite"/>
    </source>
</evidence>
<dbReference type="AlphaFoldDB" id="A0A432DUV7"/>
<evidence type="ECO:0000256" key="6">
    <source>
        <dbReference type="RuleBase" id="RU000568"/>
    </source>
</evidence>
<keyword evidence="3 5" id="KW-0687">Ribonucleoprotein</keyword>
<evidence type="ECO:0000313" key="8">
    <source>
        <dbReference type="EMBL" id="RTZ46871.1"/>
    </source>
</evidence>
<evidence type="ECO:0000256" key="3">
    <source>
        <dbReference type="ARBA" id="ARBA00023274"/>
    </source>
</evidence>
<dbReference type="GO" id="GO:0003735">
    <property type="term" value="F:structural constituent of ribosome"/>
    <property type="evidence" value="ECO:0007669"/>
    <property type="project" value="InterPro"/>
</dbReference>
<evidence type="ECO:0000256" key="1">
    <source>
        <dbReference type="ARBA" id="ARBA00006598"/>
    </source>
</evidence>
<dbReference type="InterPro" id="IPR018265">
    <property type="entry name" value="Ribosomal_bL35_CS"/>
</dbReference>
<protein>
    <recommendedName>
        <fullName evidence="4 5">Large ribosomal subunit protein bL35</fullName>
    </recommendedName>
</protein>
<reference evidence="8 9" key="1">
    <citation type="submission" date="2018-12" db="EMBL/GenBank/DDBJ databases">
        <title>Draft Genome Sequence of Chryseobacterium arthrosphaerae strain ED882-96 Isolated from the Blood of a Patient with Liver Cirrhosis in Taiwan.</title>
        <authorList>
            <person name="Lin J.-N."/>
            <person name="Lai C.-H."/>
            <person name="Yang C.-H."/>
            <person name="Huang Y.-H."/>
        </authorList>
    </citation>
    <scope>NUCLEOTIDE SEQUENCE [LARGE SCALE GENOMIC DNA]</scope>
    <source>
        <strain evidence="8 9">ED882-96</strain>
    </source>
</reference>
<proteinExistence type="inferred from homology"/>
<comment type="caution">
    <text evidence="8">The sequence shown here is derived from an EMBL/GenBank/DDBJ whole genome shotgun (WGS) entry which is preliminary data.</text>
</comment>
<accession>A0A432DUV7</accession>
<gene>
    <name evidence="5" type="primary">rpmI</name>
    <name evidence="8" type="ORF">EJ377_22005</name>
</gene>
<dbReference type="InterPro" id="IPR021137">
    <property type="entry name" value="Ribosomal_bL35-like"/>
</dbReference>
<dbReference type="PRINTS" id="PR00064">
    <property type="entry name" value="RIBOSOMALL35"/>
</dbReference>
<evidence type="ECO:0000313" key="9">
    <source>
        <dbReference type="Proteomes" id="UP000276953"/>
    </source>
</evidence>
<keyword evidence="2 5" id="KW-0689">Ribosomal protein</keyword>
<dbReference type="EMBL" id="RYFC01000003">
    <property type="protein sequence ID" value="RTZ46871.1"/>
    <property type="molecule type" value="Genomic_DNA"/>
</dbReference>
<dbReference type="PROSITE" id="PS00936">
    <property type="entry name" value="RIBOSOMAL_L35"/>
    <property type="match status" value="1"/>
</dbReference>
<dbReference type="Pfam" id="PF01632">
    <property type="entry name" value="Ribosomal_L35p"/>
    <property type="match status" value="1"/>
</dbReference>
<dbReference type="GO" id="GO:0022625">
    <property type="term" value="C:cytosolic large ribosomal subunit"/>
    <property type="evidence" value="ECO:0007669"/>
    <property type="project" value="TreeGrafter"/>
</dbReference>